<keyword evidence="7 11" id="KW-0811">Translocation</keyword>
<keyword evidence="3" id="KW-0479">Metal-binding</keyword>
<dbReference type="FunCoup" id="A0A1D2VMT5">
    <property type="interactions" value="29"/>
</dbReference>
<dbReference type="GO" id="GO:0005543">
    <property type="term" value="F:phospholipid binding"/>
    <property type="evidence" value="ECO:0007669"/>
    <property type="project" value="EnsemblFungi"/>
</dbReference>
<evidence type="ECO:0000256" key="8">
    <source>
        <dbReference type="ARBA" id="ARBA00023128"/>
    </source>
</evidence>
<feature type="domain" description="Tim10-like" evidence="12">
    <location>
        <begin position="20"/>
        <end position="82"/>
    </location>
</feature>
<comment type="similarity">
    <text evidence="1 11">Belongs to the small Tim family.</text>
</comment>
<dbReference type="InterPro" id="IPR035427">
    <property type="entry name" value="Tim10-like_dom_sf"/>
</dbReference>
<evidence type="ECO:0000256" key="6">
    <source>
        <dbReference type="ARBA" id="ARBA00022927"/>
    </source>
</evidence>
<protein>
    <recommendedName>
        <fullName evidence="11">Mitochondrial import inner membrane translocase subunit</fullName>
    </recommendedName>
</protein>
<sequence>MSFFLSQLSNANEEVDPQKMKIAEIQFDAMASTFNTMMRSCRDKCLSHEYGESDLHKGENVCLDRCFTKFYQANAKIGRYVQTSHFIDPLALPAYHGWQEIVHNS</sequence>
<keyword evidence="14" id="KW-1185">Reference proteome</keyword>
<dbReference type="SUPFAM" id="SSF144122">
    <property type="entry name" value="Tim10-like"/>
    <property type="match status" value="1"/>
</dbReference>
<evidence type="ECO:0000256" key="10">
    <source>
        <dbReference type="ARBA" id="ARBA00023157"/>
    </source>
</evidence>
<dbReference type="Pfam" id="PF02953">
    <property type="entry name" value="zf-Tim10_DDP"/>
    <property type="match status" value="1"/>
</dbReference>
<dbReference type="Proteomes" id="UP000095038">
    <property type="component" value="Unassembled WGS sequence"/>
</dbReference>
<evidence type="ECO:0000313" key="14">
    <source>
        <dbReference type="Proteomes" id="UP000095038"/>
    </source>
</evidence>
<comment type="function">
    <text evidence="11">Mitochondrial intermembrane chaperone that participates in the import and insertion of some multi-pass transmembrane proteins into the mitochondrial inner membrane. Also required for the transfer of beta-barrel precursors from the TOM complex to the sorting and assembly machinery (SAM complex) of the outer membrane. Acts as a chaperone-like protein that protects the hydrophobic precursors from aggregation and guide them through the mitochondrial intermembrane space.</text>
</comment>
<evidence type="ECO:0000313" key="13">
    <source>
        <dbReference type="EMBL" id="ODV62931.1"/>
    </source>
</evidence>
<name>A0A1D2VMT5_9ASCO</name>
<dbReference type="GO" id="GO:0042719">
    <property type="term" value="C:mitochondrial intermembrane space chaperone complex"/>
    <property type="evidence" value="ECO:0007669"/>
    <property type="project" value="EnsemblFungi"/>
</dbReference>
<keyword evidence="9" id="KW-0472">Membrane</keyword>
<keyword evidence="10 11" id="KW-1015">Disulfide bond</keyword>
<dbReference type="PANTHER" id="PTHR11038:SF18">
    <property type="entry name" value="MITOCHONDRIAL IMPORT INNER MEMBRANE TRANSLOCASE SUBUNIT TIM12"/>
    <property type="match status" value="1"/>
</dbReference>
<keyword evidence="4 11" id="KW-0999">Mitochondrion inner membrane</keyword>
<comment type="subunit">
    <text evidence="11">Heterohexamer.</text>
</comment>
<proteinExistence type="inferred from homology"/>
<evidence type="ECO:0000256" key="2">
    <source>
        <dbReference type="ARBA" id="ARBA00022448"/>
    </source>
</evidence>
<gene>
    <name evidence="13" type="ORF">ASCRUDRAFT_31844</name>
</gene>
<keyword evidence="6 11" id="KW-0653">Protein transport</keyword>
<keyword evidence="11" id="KW-0143">Chaperone</keyword>
<evidence type="ECO:0000256" key="11">
    <source>
        <dbReference type="RuleBase" id="RU367043"/>
    </source>
</evidence>
<dbReference type="GO" id="GO:0045039">
    <property type="term" value="P:protein insertion into mitochondrial inner membrane"/>
    <property type="evidence" value="ECO:0007669"/>
    <property type="project" value="EnsemblFungi"/>
</dbReference>
<keyword evidence="2 11" id="KW-0813">Transport</keyword>
<dbReference type="GO" id="GO:0042721">
    <property type="term" value="C:TIM22 mitochondrial import inner membrane insertion complex"/>
    <property type="evidence" value="ECO:0007669"/>
    <property type="project" value="EnsemblFungi"/>
</dbReference>
<evidence type="ECO:0000256" key="5">
    <source>
        <dbReference type="ARBA" id="ARBA00022833"/>
    </source>
</evidence>
<comment type="domain">
    <text evidence="11">The twin CX3C motif contains 4 conserved Cys residues that form 2 disulfide bonds in the mitochondrial intermembrane space.</text>
</comment>
<dbReference type="OrthoDB" id="274922at2759"/>
<dbReference type="EMBL" id="KV454476">
    <property type="protein sequence ID" value="ODV62931.1"/>
    <property type="molecule type" value="Genomic_DNA"/>
</dbReference>
<dbReference type="GO" id="GO:0046872">
    <property type="term" value="F:metal ion binding"/>
    <property type="evidence" value="ECO:0007669"/>
    <property type="project" value="UniProtKB-KW"/>
</dbReference>
<dbReference type="Gene3D" id="1.10.287.810">
    <property type="entry name" value="Mitochondrial import inner membrane translocase subunit tim13 like domains"/>
    <property type="match status" value="1"/>
</dbReference>
<dbReference type="RefSeq" id="XP_020049238.1">
    <property type="nucleotide sequence ID" value="XM_020190307.1"/>
</dbReference>
<evidence type="ECO:0000256" key="1">
    <source>
        <dbReference type="ARBA" id="ARBA00006720"/>
    </source>
</evidence>
<dbReference type="PANTHER" id="PTHR11038">
    <property type="entry name" value="MITOCHONDRIAL IMPORT INNER MEMBRANE TRANSLOCASE SUBUNIT TIM10"/>
    <property type="match status" value="1"/>
</dbReference>
<dbReference type="AlphaFoldDB" id="A0A1D2VMT5"/>
<dbReference type="InParanoid" id="A0A1D2VMT5"/>
<evidence type="ECO:0000256" key="9">
    <source>
        <dbReference type="ARBA" id="ARBA00023136"/>
    </source>
</evidence>
<comment type="subcellular location">
    <subcellularLocation>
        <location evidence="11">Mitochondrion inner membrane</location>
        <topology evidence="11">Peripheral membrane protein</topology>
        <orientation evidence="11">Intermembrane side</orientation>
    </subcellularLocation>
</comment>
<dbReference type="InterPro" id="IPR004217">
    <property type="entry name" value="Tim10-like"/>
</dbReference>
<keyword evidence="5" id="KW-0862">Zinc</keyword>
<evidence type="ECO:0000256" key="7">
    <source>
        <dbReference type="ARBA" id="ARBA00023010"/>
    </source>
</evidence>
<organism evidence="13 14">
    <name type="scientific">Ascoidea rubescens DSM 1968</name>
    <dbReference type="NCBI Taxonomy" id="1344418"/>
    <lineage>
        <taxon>Eukaryota</taxon>
        <taxon>Fungi</taxon>
        <taxon>Dikarya</taxon>
        <taxon>Ascomycota</taxon>
        <taxon>Saccharomycotina</taxon>
        <taxon>Saccharomycetes</taxon>
        <taxon>Ascoideaceae</taxon>
        <taxon>Ascoidea</taxon>
    </lineage>
</organism>
<evidence type="ECO:0000259" key="12">
    <source>
        <dbReference type="Pfam" id="PF02953"/>
    </source>
</evidence>
<dbReference type="GeneID" id="30963943"/>
<evidence type="ECO:0000256" key="3">
    <source>
        <dbReference type="ARBA" id="ARBA00022723"/>
    </source>
</evidence>
<accession>A0A1D2VMT5</accession>
<dbReference type="STRING" id="1344418.A0A1D2VMT5"/>
<reference evidence="14" key="1">
    <citation type="submission" date="2016-05" db="EMBL/GenBank/DDBJ databases">
        <title>Comparative genomics of biotechnologically important yeasts.</title>
        <authorList>
            <consortium name="DOE Joint Genome Institute"/>
            <person name="Riley R."/>
            <person name="Haridas S."/>
            <person name="Wolfe K.H."/>
            <person name="Lopes M.R."/>
            <person name="Hittinger C.T."/>
            <person name="Goker M."/>
            <person name="Salamov A."/>
            <person name="Wisecaver J."/>
            <person name="Long T.M."/>
            <person name="Aerts A.L."/>
            <person name="Barry K."/>
            <person name="Choi C."/>
            <person name="Clum A."/>
            <person name="Coughlan A.Y."/>
            <person name="Deshpande S."/>
            <person name="Douglass A.P."/>
            <person name="Hanson S.J."/>
            <person name="Klenk H.-P."/>
            <person name="Labutti K."/>
            <person name="Lapidus A."/>
            <person name="Lindquist E."/>
            <person name="Lipzen A."/>
            <person name="Meier-Kolthoff J.P."/>
            <person name="Ohm R.A."/>
            <person name="Otillar R.P."/>
            <person name="Pangilinan J."/>
            <person name="Peng Y."/>
            <person name="Rokas A."/>
            <person name="Rosa C.A."/>
            <person name="Scheuner C."/>
            <person name="Sibirny A.A."/>
            <person name="Slot J.C."/>
            <person name="Stielow J.B."/>
            <person name="Sun H."/>
            <person name="Kurtzman C.P."/>
            <person name="Blackwell M."/>
            <person name="Grigoriev I.V."/>
            <person name="Jeffries T.W."/>
        </authorList>
    </citation>
    <scope>NUCLEOTIDE SEQUENCE [LARGE SCALE GENOMIC DNA]</scope>
    <source>
        <strain evidence="14">DSM 1968</strain>
    </source>
</reference>
<dbReference type="GO" id="GO:0008320">
    <property type="term" value="F:protein transmembrane transporter activity"/>
    <property type="evidence" value="ECO:0007669"/>
    <property type="project" value="EnsemblFungi"/>
</dbReference>
<evidence type="ECO:0000256" key="4">
    <source>
        <dbReference type="ARBA" id="ARBA00022792"/>
    </source>
</evidence>
<keyword evidence="8 11" id="KW-0496">Mitochondrion</keyword>